<proteinExistence type="predicted"/>
<reference evidence="1 2" key="1">
    <citation type="journal article" date="2019" name="Mol. Biol. Evol.">
        <title>Blast fungal genomes show frequent chromosomal changes, gene gains and losses, and effector gene turnover.</title>
        <authorList>
            <person name="Gomez Luciano L.B."/>
            <person name="Jason Tsai I."/>
            <person name="Chuma I."/>
            <person name="Tosa Y."/>
            <person name="Chen Y.H."/>
            <person name="Li J.Y."/>
            <person name="Li M.Y."/>
            <person name="Jade Lu M.Y."/>
            <person name="Nakayashiki H."/>
            <person name="Li W.H."/>
        </authorList>
    </citation>
    <scope>NUCLEOTIDE SEQUENCE [LARGE SCALE GENOMIC DNA]</scope>
    <source>
        <strain evidence="1">MZ5-1-6</strain>
    </source>
</reference>
<dbReference type="InterPro" id="IPR027589">
    <property type="entry name" value="Choice_anch_B"/>
</dbReference>
<sequence>MKIQRIGALASFLAAAVAKEIKPDLQRGAELYDSGIMHERLMGLKMEHWAAEKAAGLMDSSVWPRLNYTKCINGKAEAIPGDPLHTFKCKNADLYDFLPHSAIGSPIGNSAGEVGSSAWGWTDEESGREFIAAGLFQGASFIEILPTGKMRHVGFLPSFGTLSENSLWREIRGYKHYMLIGSEQNGHGVQIFDMKKLLDITDEQAPREFAQSEVTGHFTELPIGATHNVVANEEMEYGVAVGARPRTDACKSGLIFFDLKDPSNPKKLGCHADDGYVHDAQCLVYRGPDKRYEGRDICYGYNEDTLTIYDVTDKTKTNIISRTGYEGSSYTHQGWVLDKNNQEYLLLDDEYDEYDAIPGPGQDGFAATYIWDIKDLENPKQTGIYKATVRGIDHNQYVVDGYSYQSNYINGFRVYDVSSIPSDPTGAGVCETAFFDIYPEDDSAPGGGVLQFSGTWASYAYFKSGYIFINTIERGAFVVKLSKKERCNNKPTCNADNCLRAMRSTSIAGRLEESQEFCGEFTKTTVYDVTVVPEFASKACGENVISRVSSACSCLPTPTPAA</sequence>
<evidence type="ECO:0000313" key="1">
    <source>
        <dbReference type="EMBL" id="QBZ64360.1"/>
    </source>
</evidence>
<dbReference type="PANTHER" id="PTHR38787">
    <property type="entry name" value="REGULATORY P DOMAIN-CONTAINING PROTEIN"/>
    <property type="match status" value="1"/>
</dbReference>
<dbReference type="NCBIfam" id="TIGR04312">
    <property type="entry name" value="choice_anch_B"/>
    <property type="match status" value="1"/>
</dbReference>
<protein>
    <submittedName>
        <fullName evidence="1">Uncharacterized protein</fullName>
    </submittedName>
</protein>
<dbReference type="Proteomes" id="UP000294847">
    <property type="component" value="Chromosome 6"/>
</dbReference>
<dbReference type="AlphaFoldDB" id="A0A4P7NQ38"/>
<dbReference type="OMA" id="ENSLWRE"/>
<dbReference type="VEuPathDB" id="FungiDB:M_BR32_EuGene_00126071"/>
<dbReference type="SMR" id="A0A4P7NQ38"/>
<evidence type="ECO:0000313" key="2">
    <source>
        <dbReference type="Proteomes" id="UP000294847"/>
    </source>
</evidence>
<accession>A0A4P7NQ38</accession>
<dbReference type="PANTHER" id="PTHR38787:SF3">
    <property type="entry name" value="REGULATORY P DOMAIN-CONTAINING PROTEIN"/>
    <property type="match status" value="1"/>
</dbReference>
<organism evidence="1 2">
    <name type="scientific">Pyricularia oryzae</name>
    <name type="common">Rice blast fungus</name>
    <name type="synonym">Magnaporthe oryzae</name>
    <dbReference type="NCBI Taxonomy" id="318829"/>
    <lineage>
        <taxon>Eukaryota</taxon>
        <taxon>Fungi</taxon>
        <taxon>Dikarya</taxon>
        <taxon>Ascomycota</taxon>
        <taxon>Pezizomycotina</taxon>
        <taxon>Sordariomycetes</taxon>
        <taxon>Sordariomycetidae</taxon>
        <taxon>Magnaporthales</taxon>
        <taxon>Pyriculariaceae</taxon>
        <taxon>Pyricularia</taxon>
    </lineage>
</organism>
<dbReference type="EMBL" id="CP034209">
    <property type="protein sequence ID" value="QBZ64360.1"/>
    <property type="molecule type" value="Genomic_DNA"/>
</dbReference>
<name>A0A4P7NQ38_PYROR</name>
<gene>
    <name evidence="1" type="ORF">PoMZ_06056</name>
</gene>
<dbReference type="GO" id="GO:0005576">
    <property type="term" value="C:extracellular region"/>
    <property type="evidence" value="ECO:0007669"/>
    <property type="project" value="TreeGrafter"/>
</dbReference>